<evidence type="ECO:0000256" key="1">
    <source>
        <dbReference type="ARBA" id="ARBA00004651"/>
    </source>
</evidence>
<evidence type="ECO:0000256" key="8">
    <source>
        <dbReference type="SAM" id="Phobius"/>
    </source>
</evidence>
<comment type="caution">
    <text evidence="9">The sequence shown here is derived from an EMBL/GenBank/DDBJ whole genome shotgun (WGS) entry which is preliminary data.</text>
</comment>
<evidence type="ECO:0008006" key="11">
    <source>
        <dbReference type="Google" id="ProtNLM"/>
    </source>
</evidence>
<feature type="transmembrane region" description="Helical" evidence="8">
    <location>
        <begin position="83"/>
        <end position="105"/>
    </location>
</feature>
<evidence type="ECO:0000256" key="4">
    <source>
        <dbReference type="ARBA" id="ARBA00022692"/>
    </source>
</evidence>
<proteinExistence type="inferred from homology"/>
<dbReference type="Proteomes" id="UP000248724">
    <property type="component" value="Unassembled WGS sequence"/>
</dbReference>
<feature type="region of interest" description="Disordered" evidence="7">
    <location>
        <begin position="519"/>
        <end position="538"/>
    </location>
</feature>
<keyword evidence="3" id="KW-1003">Cell membrane</keyword>
<evidence type="ECO:0000256" key="5">
    <source>
        <dbReference type="ARBA" id="ARBA00022989"/>
    </source>
</evidence>
<keyword evidence="4 8" id="KW-0812">Transmembrane</keyword>
<dbReference type="Gene3D" id="3.40.50.300">
    <property type="entry name" value="P-loop containing nucleotide triphosphate hydrolases"/>
    <property type="match status" value="1"/>
</dbReference>
<evidence type="ECO:0000313" key="9">
    <source>
        <dbReference type="EMBL" id="PZR80632.1"/>
    </source>
</evidence>
<keyword evidence="6 8" id="KW-0472">Membrane</keyword>
<organism evidence="9 10">
    <name type="scientific">Candidatus Aeolococcus gillhamiae</name>
    <dbReference type="NCBI Taxonomy" id="3127015"/>
    <lineage>
        <taxon>Bacteria</taxon>
        <taxon>Bacillati</taxon>
        <taxon>Candidatus Dormiibacterota</taxon>
        <taxon>Candidatus Dormibacteria</taxon>
        <taxon>Candidatus Aeolococcales</taxon>
        <taxon>Candidatus Aeolococcaceae</taxon>
        <taxon>Candidatus Aeolococcus</taxon>
    </lineage>
</organism>
<evidence type="ECO:0000256" key="7">
    <source>
        <dbReference type="SAM" id="MobiDB-lite"/>
    </source>
</evidence>
<evidence type="ECO:0000256" key="6">
    <source>
        <dbReference type="ARBA" id="ARBA00023136"/>
    </source>
</evidence>
<evidence type="ECO:0000256" key="3">
    <source>
        <dbReference type="ARBA" id="ARBA00022475"/>
    </source>
</evidence>
<dbReference type="AlphaFoldDB" id="A0A2W5Z5M9"/>
<feature type="region of interest" description="Disordered" evidence="7">
    <location>
        <begin position="572"/>
        <end position="598"/>
    </location>
</feature>
<evidence type="ECO:0000256" key="2">
    <source>
        <dbReference type="ARBA" id="ARBA00008806"/>
    </source>
</evidence>
<comment type="similarity">
    <text evidence="2">Belongs to the VirD4/TraG family.</text>
</comment>
<sequence>MKTQSSTEQPVGDLLILVGVAAGAVVVGGHWLIANLAALVASGHPLGANAPDTVSALRAMPEHWGDPRLAWSEPMASRLPGPVAYWACAAVVIAALLGLAAVILARTGRRHESVDQRRRVGVDTQPRLARTRDLAPLLTRRPQPNRFVLAPWGWRYLSTEAQVFRHRRGVRGALAVFGATQSGKTFGLMVGVNAWEGPAIVSSVRTDLMAATLKRRSKVGEVKVFDPAGISGMETATWSPLRAAGTLPGAMAAAQMLAHGGARGETQHQFWQGQAEQLLAAMLWTAANTADHSMRHVVTWVLELDRPSEGDGGTLAPLVRLLTDHGDPAVAEAARTVQGWLHGQWKTDDRTTSNVYATARNAVWPWADPNVAASADGCDLTLEWLLDGSNTLYLCAPMGDETRIGTVFAALVHDLVMQAFDGANRYGPIDPTLLVLLDEAANTYLPKLAEWASTVTGAGILLATVWQSKAQIEQLYGRHADTLLTNHRTKLLYLSGISDMTTSDYVSALIGSEHVRSDLDEPRWGGEGERPPARSPSTAVPFLTASVLHRMKVGDALLFHGELPAAWIRDRTGDARSRRSISPSRTRGPGIAGHPRSR</sequence>
<feature type="compositionally biased region" description="Basic and acidic residues" evidence="7">
    <location>
        <begin position="519"/>
        <end position="532"/>
    </location>
</feature>
<dbReference type="InterPro" id="IPR027417">
    <property type="entry name" value="P-loop_NTPase"/>
</dbReference>
<dbReference type="PANTHER" id="PTHR37937">
    <property type="entry name" value="CONJUGATIVE TRANSFER: DNA TRANSPORT"/>
    <property type="match status" value="1"/>
</dbReference>
<keyword evidence="5 8" id="KW-1133">Transmembrane helix</keyword>
<dbReference type="InterPro" id="IPR051539">
    <property type="entry name" value="T4SS-coupling_protein"/>
</dbReference>
<dbReference type="CDD" id="cd01127">
    <property type="entry name" value="TrwB_TraG_TraD_VirD4"/>
    <property type="match status" value="1"/>
</dbReference>
<gene>
    <name evidence="9" type="ORF">DLM65_07570</name>
</gene>
<name>A0A2W5Z5M9_9BACT</name>
<comment type="subcellular location">
    <subcellularLocation>
        <location evidence="1">Cell membrane</location>
        <topology evidence="1">Multi-pass membrane protein</topology>
    </subcellularLocation>
</comment>
<dbReference type="Pfam" id="PF02534">
    <property type="entry name" value="T4SS-DNA_transf"/>
    <property type="match status" value="1"/>
</dbReference>
<reference evidence="9 10" key="1">
    <citation type="journal article" date="2017" name="Nature">
        <title>Atmospheric trace gases support primary production in Antarctic desert surface soil.</title>
        <authorList>
            <person name="Ji M."/>
            <person name="Greening C."/>
            <person name="Vanwonterghem I."/>
            <person name="Carere C.R."/>
            <person name="Bay S.K."/>
            <person name="Steen J.A."/>
            <person name="Montgomery K."/>
            <person name="Lines T."/>
            <person name="Beardall J."/>
            <person name="van Dorst J."/>
            <person name="Snape I."/>
            <person name="Stott M.B."/>
            <person name="Hugenholtz P."/>
            <person name="Ferrari B.C."/>
        </authorList>
    </citation>
    <scope>NUCLEOTIDE SEQUENCE [LARGE SCALE GENOMIC DNA]</scope>
    <source>
        <strain evidence="9">RRmetagenome_bin12</strain>
    </source>
</reference>
<evidence type="ECO:0000313" key="10">
    <source>
        <dbReference type="Proteomes" id="UP000248724"/>
    </source>
</evidence>
<dbReference type="InterPro" id="IPR003688">
    <property type="entry name" value="TraG/VirD4"/>
</dbReference>
<feature type="transmembrane region" description="Helical" evidence="8">
    <location>
        <begin position="12"/>
        <end position="33"/>
    </location>
</feature>
<dbReference type="PANTHER" id="PTHR37937:SF1">
    <property type="entry name" value="CONJUGATIVE TRANSFER: DNA TRANSPORT"/>
    <property type="match status" value="1"/>
</dbReference>
<protein>
    <recommendedName>
        <fullName evidence="11">TraD/TraG TraM recognition site domain-containing protein</fullName>
    </recommendedName>
</protein>
<accession>A0A2W5Z5M9</accession>
<dbReference type="GO" id="GO:0005886">
    <property type="term" value="C:plasma membrane"/>
    <property type="evidence" value="ECO:0007669"/>
    <property type="project" value="UniProtKB-SubCell"/>
</dbReference>
<dbReference type="SUPFAM" id="SSF52540">
    <property type="entry name" value="P-loop containing nucleoside triphosphate hydrolases"/>
    <property type="match status" value="1"/>
</dbReference>
<dbReference type="EMBL" id="QHBU01000146">
    <property type="protein sequence ID" value="PZR80632.1"/>
    <property type="molecule type" value="Genomic_DNA"/>
</dbReference>